<dbReference type="InterPro" id="IPR003719">
    <property type="entry name" value="Phenazine_PhzF-like"/>
</dbReference>
<dbReference type="AlphaFoldDB" id="A0A1V6UV47"/>
<dbReference type="Gene3D" id="3.10.310.10">
    <property type="entry name" value="Diaminopimelate Epimerase, Chain A, domain 1"/>
    <property type="match status" value="2"/>
</dbReference>
<evidence type="ECO:0000313" key="2">
    <source>
        <dbReference type="Proteomes" id="UP000191500"/>
    </source>
</evidence>
<dbReference type="Pfam" id="PF02567">
    <property type="entry name" value="PhzC-PhzF"/>
    <property type="match status" value="1"/>
</dbReference>
<sequence>MSNQEMQKVVLSHGHTSAFVFPAPAGFEFCHFEIRLWAPYYELERCSHAMIGTLWLLSKLGMTPQDNLRIVTKGGLMEARVMKAAEDTDRPKYAIWDIWVELSYPKVTILDDVKMNWHLDQEFRMFKVKTLLPLGSVERLIDMDLDYRRAKKLCDTFKSTGLYVYVVVNRELQMYEAREFPKDFGSWEDTAIALAFVPPRNDFLPNPPRTIRIRQSWAKDCRG</sequence>
<protein>
    <recommendedName>
        <fullName evidence="3">Phenazine biosynthesis protein</fullName>
    </recommendedName>
</protein>
<dbReference type="STRING" id="36646.A0A1V6UV47"/>
<dbReference type="Proteomes" id="UP000191500">
    <property type="component" value="Unassembled WGS sequence"/>
</dbReference>
<dbReference type="EMBL" id="MDDG01000004">
    <property type="protein sequence ID" value="OQE42290.1"/>
    <property type="molecule type" value="Genomic_DNA"/>
</dbReference>
<organism evidence="1 2">
    <name type="scientific">Penicillium coprophilum</name>
    <dbReference type="NCBI Taxonomy" id="36646"/>
    <lineage>
        <taxon>Eukaryota</taxon>
        <taxon>Fungi</taxon>
        <taxon>Dikarya</taxon>
        <taxon>Ascomycota</taxon>
        <taxon>Pezizomycotina</taxon>
        <taxon>Eurotiomycetes</taxon>
        <taxon>Eurotiomycetidae</taxon>
        <taxon>Eurotiales</taxon>
        <taxon>Aspergillaceae</taxon>
        <taxon>Penicillium</taxon>
    </lineage>
</organism>
<keyword evidence="2" id="KW-1185">Reference proteome</keyword>
<gene>
    <name evidence="1" type="ORF">PENCOP_c004G03969</name>
</gene>
<proteinExistence type="predicted"/>
<reference evidence="2" key="1">
    <citation type="journal article" date="2017" name="Nat. Microbiol.">
        <title>Global analysis of biosynthetic gene clusters reveals vast potential of secondary metabolite production in Penicillium species.</title>
        <authorList>
            <person name="Nielsen J.C."/>
            <person name="Grijseels S."/>
            <person name="Prigent S."/>
            <person name="Ji B."/>
            <person name="Dainat J."/>
            <person name="Nielsen K.F."/>
            <person name="Frisvad J.C."/>
            <person name="Workman M."/>
            <person name="Nielsen J."/>
        </authorList>
    </citation>
    <scope>NUCLEOTIDE SEQUENCE [LARGE SCALE GENOMIC DNA]</scope>
    <source>
        <strain evidence="2">IBT 31321</strain>
    </source>
</reference>
<evidence type="ECO:0008006" key="3">
    <source>
        <dbReference type="Google" id="ProtNLM"/>
    </source>
</evidence>
<evidence type="ECO:0000313" key="1">
    <source>
        <dbReference type="EMBL" id="OQE42290.1"/>
    </source>
</evidence>
<dbReference type="GO" id="GO:0003824">
    <property type="term" value="F:catalytic activity"/>
    <property type="evidence" value="ECO:0007669"/>
    <property type="project" value="InterPro"/>
</dbReference>
<dbReference type="SUPFAM" id="SSF54506">
    <property type="entry name" value="Diaminopimelate epimerase-like"/>
    <property type="match status" value="1"/>
</dbReference>
<name>A0A1V6UV47_9EURO</name>
<comment type="caution">
    <text evidence="1">The sequence shown here is derived from an EMBL/GenBank/DDBJ whole genome shotgun (WGS) entry which is preliminary data.</text>
</comment>
<accession>A0A1V6UV47</accession>